<protein>
    <submittedName>
        <fullName evidence="3">TolC family protein</fullName>
    </submittedName>
</protein>
<gene>
    <name evidence="3" type="ORF">UE95_040790</name>
</gene>
<proteinExistence type="predicted"/>
<feature type="non-terminal residue" evidence="3">
    <location>
        <position position="112"/>
    </location>
</feature>
<evidence type="ECO:0000313" key="4">
    <source>
        <dbReference type="Proteomes" id="UP000191686"/>
    </source>
</evidence>
<dbReference type="Proteomes" id="UP000191686">
    <property type="component" value="Unassembled WGS sequence"/>
</dbReference>
<comment type="caution">
    <text evidence="3">The sequence shown here is derived from an EMBL/GenBank/DDBJ whole genome shotgun (WGS) entry which is preliminary data.</text>
</comment>
<name>A0ABD4UT40_9BURK</name>
<dbReference type="PROSITE" id="PS51257">
    <property type="entry name" value="PROKAR_LIPOPROTEIN"/>
    <property type="match status" value="1"/>
</dbReference>
<feature type="region of interest" description="Disordered" evidence="1">
    <location>
        <begin position="34"/>
        <end position="66"/>
    </location>
</feature>
<reference evidence="3 4" key="2">
    <citation type="journal article" date="2017" name="Front. Microbiol.">
        <title>Genomics Reveals a Unique Clone of Burkholderia cenocepacia Harboring an Actively Excising Novel Genomic Island.</title>
        <authorList>
            <person name="Patil P.P."/>
            <person name="Mali S."/>
            <person name="Midha S."/>
            <person name="Gautam V."/>
            <person name="Dash L."/>
            <person name="Kumar S."/>
            <person name="Shastri J."/>
            <person name="Singhal L."/>
            <person name="Patil P.B."/>
        </authorList>
    </citation>
    <scope>NUCLEOTIDE SEQUENCE [LARGE SCALE GENOMIC DNA]</scope>
    <source>
        <strain evidence="3 4">BC-19</strain>
    </source>
</reference>
<evidence type="ECO:0000313" key="3">
    <source>
        <dbReference type="EMBL" id="MCW3717605.1"/>
    </source>
</evidence>
<keyword evidence="2" id="KW-0732">Signal</keyword>
<feature type="signal peptide" evidence="2">
    <location>
        <begin position="1"/>
        <end position="23"/>
    </location>
</feature>
<reference evidence="3 4" key="1">
    <citation type="journal article" date="2017" name="Front. Microbiol.">
        <title>Genomics reveals a unique clone of Burkholderia cenocepacia harbouring an actively excising novel genomic island.</title>
        <authorList>
            <person name="Patil P."/>
            <person name="Mali S."/>
            <person name="Midha S."/>
            <person name="Gautam V."/>
            <person name="Dash L."/>
            <person name="Kumar S."/>
            <person name="Shastri J."/>
            <person name="Singhal L."/>
            <person name="Patil P.B."/>
        </authorList>
    </citation>
    <scope>NUCLEOTIDE SEQUENCE [LARGE SCALE GENOMIC DNA]</scope>
    <source>
        <strain evidence="3 4">BC-19</strain>
    </source>
</reference>
<dbReference type="EMBL" id="JYMX02000174">
    <property type="protein sequence ID" value="MCW3717605.1"/>
    <property type="molecule type" value="Genomic_DNA"/>
</dbReference>
<feature type="chain" id="PRO_5044771305" evidence="2">
    <location>
        <begin position="24"/>
        <end position="112"/>
    </location>
</feature>
<dbReference type="AlphaFoldDB" id="A0ABD4UT40"/>
<accession>A0ABD4UT40</accession>
<evidence type="ECO:0000256" key="1">
    <source>
        <dbReference type="SAM" id="MobiDB-lite"/>
    </source>
</evidence>
<organism evidence="3 4">
    <name type="scientific">Burkholderia cenocepacia</name>
    <dbReference type="NCBI Taxonomy" id="95486"/>
    <lineage>
        <taxon>Bacteria</taxon>
        <taxon>Pseudomonadati</taxon>
        <taxon>Pseudomonadota</taxon>
        <taxon>Betaproteobacteria</taxon>
        <taxon>Burkholderiales</taxon>
        <taxon>Burkholderiaceae</taxon>
        <taxon>Burkholderia</taxon>
        <taxon>Burkholderia cepacia complex</taxon>
    </lineage>
</organism>
<evidence type="ECO:0000256" key="2">
    <source>
        <dbReference type="SAM" id="SignalP"/>
    </source>
</evidence>
<sequence>MRVPEPPAASIAAAALATAVALAGCATSSIDLAPAAPDRPWQPQTSAAGDIVAAPPRASTQGAHDYTLPASPALASVSAPPALDAAHAYTLPELIDLAESANPLTRIAWNDA</sequence>